<dbReference type="AlphaFoldDB" id="A0AAV3QD33"/>
<keyword evidence="3" id="KW-1185">Reference proteome</keyword>
<evidence type="ECO:0000256" key="1">
    <source>
        <dbReference type="SAM" id="MobiDB-lite"/>
    </source>
</evidence>
<proteinExistence type="predicted"/>
<dbReference type="EMBL" id="BAABME010004228">
    <property type="protein sequence ID" value="GAA0161619.1"/>
    <property type="molecule type" value="Genomic_DNA"/>
</dbReference>
<reference evidence="2 3" key="1">
    <citation type="submission" date="2024-01" db="EMBL/GenBank/DDBJ databases">
        <title>The complete chloroplast genome sequence of Lithospermum erythrorhizon: insights into the phylogenetic relationship among Boraginaceae species and the maternal lineages of purple gromwells.</title>
        <authorList>
            <person name="Okada T."/>
            <person name="Watanabe K."/>
        </authorList>
    </citation>
    <scope>NUCLEOTIDE SEQUENCE [LARGE SCALE GENOMIC DNA]</scope>
</reference>
<name>A0AAV3QD33_LITER</name>
<gene>
    <name evidence="2" type="ORF">LIER_17894</name>
</gene>
<dbReference type="Proteomes" id="UP001454036">
    <property type="component" value="Unassembled WGS sequence"/>
</dbReference>
<feature type="compositionally biased region" description="Polar residues" evidence="1">
    <location>
        <begin position="45"/>
        <end position="64"/>
    </location>
</feature>
<evidence type="ECO:0000313" key="3">
    <source>
        <dbReference type="Proteomes" id="UP001454036"/>
    </source>
</evidence>
<feature type="region of interest" description="Disordered" evidence="1">
    <location>
        <begin position="42"/>
        <end position="64"/>
    </location>
</feature>
<protein>
    <submittedName>
        <fullName evidence="2">Uncharacterized protein</fullName>
    </submittedName>
</protein>
<evidence type="ECO:0000313" key="2">
    <source>
        <dbReference type="EMBL" id="GAA0161619.1"/>
    </source>
</evidence>
<accession>A0AAV3QD33</accession>
<comment type="caution">
    <text evidence="2">The sequence shown here is derived from an EMBL/GenBank/DDBJ whole genome shotgun (WGS) entry which is preliminary data.</text>
</comment>
<organism evidence="2 3">
    <name type="scientific">Lithospermum erythrorhizon</name>
    <name type="common">Purple gromwell</name>
    <name type="synonym">Lithospermum officinale var. erythrorhizon</name>
    <dbReference type="NCBI Taxonomy" id="34254"/>
    <lineage>
        <taxon>Eukaryota</taxon>
        <taxon>Viridiplantae</taxon>
        <taxon>Streptophyta</taxon>
        <taxon>Embryophyta</taxon>
        <taxon>Tracheophyta</taxon>
        <taxon>Spermatophyta</taxon>
        <taxon>Magnoliopsida</taxon>
        <taxon>eudicotyledons</taxon>
        <taxon>Gunneridae</taxon>
        <taxon>Pentapetalae</taxon>
        <taxon>asterids</taxon>
        <taxon>lamiids</taxon>
        <taxon>Boraginales</taxon>
        <taxon>Boraginaceae</taxon>
        <taxon>Boraginoideae</taxon>
        <taxon>Lithospermeae</taxon>
        <taxon>Lithospermum</taxon>
    </lineage>
</organism>
<sequence>MIVDVGGEESHDKIQVDDDVIGEAIVPIVEERVIDSSCAEMSDATDVSEQSIIPTIDDTTGQTVEPSLVSKKADNVVGDDVLEGDSADMSLITW</sequence>